<evidence type="ECO:0000256" key="2">
    <source>
        <dbReference type="ARBA" id="ARBA00010139"/>
    </source>
</evidence>
<dbReference type="PRINTS" id="PR00368">
    <property type="entry name" value="FADPNR"/>
</dbReference>
<evidence type="ECO:0000256" key="1">
    <source>
        <dbReference type="ARBA" id="ARBA00001974"/>
    </source>
</evidence>
<evidence type="ECO:0000313" key="6">
    <source>
        <dbReference type="Proteomes" id="UP001194746"/>
    </source>
</evidence>
<dbReference type="EMBL" id="VCAU01000005">
    <property type="protein sequence ID" value="KAF9893969.1"/>
    <property type="molecule type" value="Genomic_DNA"/>
</dbReference>
<comment type="similarity">
    <text evidence="2">Belongs to the FAD-binding monooxygenase family.</text>
</comment>
<proteinExistence type="inferred from homology"/>
<comment type="cofactor">
    <cofactor evidence="1">
        <name>FAD</name>
        <dbReference type="ChEBI" id="CHEBI:57692"/>
    </cofactor>
</comment>
<dbReference type="Pfam" id="PF13450">
    <property type="entry name" value="NAD_binding_8"/>
    <property type="match status" value="1"/>
</dbReference>
<evidence type="ECO:0000256" key="3">
    <source>
        <dbReference type="ARBA" id="ARBA00022630"/>
    </source>
</evidence>
<evidence type="ECO:0000313" key="5">
    <source>
        <dbReference type="EMBL" id="KAF9893969.1"/>
    </source>
</evidence>
<dbReference type="Proteomes" id="UP001194746">
    <property type="component" value="Unassembled WGS sequence"/>
</dbReference>
<comment type="caution">
    <text evidence="5">The sequence shown here is derived from an EMBL/GenBank/DDBJ whole genome shotgun (WGS) entry which is preliminary data.</text>
</comment>
<dbReference type="PANTHER" id="PTHR42877">
    <property type="entry name" value="L-ORNITHINE N(5)-MONOOXYGENASE-RELATED"/>
    <property type="match status" value="1"/>
</dbReference>
<reference evidence="5" key="2">
    <citation type="submission" date="2020-02" db="EMBL/GenBank/DDBJ databases">
        <authorList>
            <person name="Gilchrist C.L.M."/>
            <person name="Chooi Y.-H."/>
        </authorList>
    </citation>
    <scope>NUCLEOTIDE SEQUENCE</scope>
    <source>
        <strain evidence="5">MST-FP2251</strain>
    </source>
</reference>
<name>A0AAD4GXM4_ASPNN</name>
<keyword evidence="4" id="KW-0274">FAD</keyword>
<dbReference type="AlphaFoldDB" id="A0AAD4GXM4"/>
<sequence>MIAKESDLRGDSTGQVFRPSLGCLRNIPDLTGSQVLQVDHMRPMKVIVIGAGISGILAAIRFTRRIPNLDLVVYDKNPEVGGTWYENRYPGVACDVPSHVYQASFEPNPSWSQFYSSGGEILEYWKGIVEKYDVRKYMKLNHKIVEARFDDSLSKWHVVVENCVTGEYIQDTCDVLYACIGALNDWKWPNIPGLDTFKGKLLHSASWDESWNPEGLSVAVIGSGSSAIQIVPAIQPKTKRIDNYVRGQTWIAPPWAQDEVRKHTAKGANFEFTREEIKEFKDSPDALLAYRKRLETEVQSMTKYLLRGDLAEKAASDFKEHMATRLAEKPEILEKILPSFAPGCRRITPGPGYLEALCEDNVSFVSDAISHVTEDGVVTVDGTLRKVNAIVCATGFDTSFSKRFPIYGSGGLDLGERWKEYPDTYLSLSTHGAPNIFFAHGPSSGIGVGSLVVVLERTCDYVCSVVAKMQKDRIATIQPKRESCDSFKRYCEQFFKKTVFSLPCRSWYKRGTVDGPVTALWPGSSIHFVKVLEKPRFEDYDYTYVDGNDMAWIGNGLTVGESDSSVDMVEYLHPQNIDFPRF</sequence>
<dbReference type="InterPro" id="IPR036188">
    <property type="entry name" value="FAD/NAD-bd_sf"/>
</dbReference>
<protein>
    <recommendedName>
        <fullName evidence="7">Flavin-binding monooxygenase</fullName>
    </recommendedName>
</protein>
<accession>A0AAD4GXM4</accession>
<evidence type="ECO:0000256" key="4">
    <source>
        <dbReference type="ARBA" id="ARBA00022827"/>
    </source>
</evidence>
<evidence type="ECO:0008006" key="7">
    <source>
        <dbReference type="Google" id="ProtNLM"/>
    </source>
</evidence>
<dbReference type="SUPFAM" id="SSF51905">
    <property type="entry name" value="FAD/NAD(P)-binding domain"/>
    <property type="match status" value="3"/>
</dbReference>
<gene>
    <name evidence="5" type="ORF">FE257_008940</name>
</gene>
<dbReference type="PANTHER" id="PTHR42877:SF7">
    <property type="entry name" value="FLAVIN-BINDING MONOOXYGENASE-RELATED"/>
    <property type="match status" value="1"/>
</dbReference>
<dbReference type="InterPro" id="IPR051209">
    <property type="entry name" value="FAD-bind_Monooxygenase_sf"/>
</dbReference>
<keyword evidence="6" id="KW-1185">Reference proteome</keyword>
<keyword evidence="3" id="KW-0285">Flavoprotein</keyword>
<reference evidence="5" key="1">
    <citation type="journal article" date="2019" name="Beilstein J. Org. Chem.">
        <title>Nanangenines: drimane sesquiterpenoids as the dominant metabolite cohort of a novel Australian fungus, Aspergillus nanangensis.</title>
        <authorList>
            <person name="Lacey H.J."/>
            <person name="Gilchrist C.L.M."/>
            <person name="Crombie A."/>
            <person name="Kalaitzis J.A."/>
            <person name="Vuong D."/>
            <person name="Rutledge P.J."/>
            <person name="Turner P."/>
            <person name="Pitt J.I."/>
            <person name="Lacey E."/>
            <person name="Chooi Y.H."/>
            <person name="Piggott A.M."/>
        </authorList>
    </citation>
    <scope>NUCLEOTIDE SEQUENCE</scope>
    <source>
        <strain evidence="5">MST-FP2251</strain>
    </source>
</reference>
<organism evidence="5 6">
    <name type="scientific">Aspergillus nanangensis</name>
    <dbReference type="NCBI Taxonomy" id="2582783"/>
    <lineage>
        <taxon>Eukaryota</taxon>
        <taxon>Fungi</taxon>
        <taxon>Dikarya</taxon>
        <taxon>Ascomycota</taxon>
        <taxon>Pezizomycotina</taxon>
        <taxon>Eurotiomycetes</taxon>
        <taxon>Eurotiomycetidae</taxon>
        <taxon>Eurotiales</taxon>
        <taxon>Aspergillaceae</taxon>
        <taxon>Aspergillus</taxon>
        <taxon>Aspergillus subgen. Circumdati</taxon>
    </lineage>
</organism>
<dbReference type="Gene3D" id="3.50.50.60">
    <property type="entry name" value="FAD/NAD(P)-binding domain"/>
    <property type="match status" value="2"/>
</dbReference>